<evidence type="ECO:0000313" key="17">
    <source>
        <dbReference type="EMBL" id="RXN03847.1"/>
    </source>
</evidence>
<dbReference type="PROSITE" id="PS51408">
    <property type="entry name" value="TRANSFERRIN_LIKE_4"/>
    <property type="match status" value="1"/>
</dbReference>
<dbReference type="PRINTS" id="PR00422">
    <property type="entry name" value="TRANSFERRIN"/>
</dbReference>
<dbReference type="GO" id="GO:0005634">
    <property type="term" value="C:nucleus"/>
    <property type="evidence" value="ECO:0007669"/>
    <property type="project" value="UniProtKB-SubCell"/>
</dbReference>
<dbReference type="SUPFAM" id="SSF53850">
    <property type="entry name" value="Periplasmic binding protein-like II"/>
    <property type="match status" value="2"/>
</dbReference>
<evidence type="ECO:0000259" key="16">
    <source>
        <dbReference type="PROSITE" id="PS51408"/>
    </source>
</evidence>
<feature type="transmembrane region" description="Helical" evidence="15">
    <location>
        <begin position="962"/>
        <end position="987"/>
    </location>
</feature>
<reference evidence="17 18" key="1">
    <citation type="submission" date="2018-03" db="EMBL/GenBank/DDBJ databases">
        <title>Draft genome sequence of Rohu Carp (Labeo rohita).</title>
        <authorList>
            <person name="Das P."/>
            <person name="Kushwaha B."/>
            <person name="Joshi C.G."/>
            <person name="Kumar D."/>
            <person name="Nagpure N.S."/>
            <person name="Sahoo L."/>
            <person name="Das S.P."/>
            <person name="Bit A."/>
            <person name="Patnaik S."/>
            <person name="Meher P.K."/>
            <person name="Jayasankar P."/>
            <person name="Koringa P.G."/>
            <person name="Patel N.V."/>
            <person name="Hinsu A.T."/>
            <person name="Kumar R."/>
            <person name="Pandey M."/>
            <person name="Agarwal S."/>
            <person name="Srivastava S."/>
            <person name="Singh M."/>
            <person name="Iquebal M.A."/>
            <person name="Jaiswal S."/>
            <person name="Angadi U.B."/>
            <person name="Kumar N."/>
            <person name="Raza M."/>
            <person name="Shah T.M."/>
            <person name="Rai A."/>
            <person name="Jena J.K."/>
        </authorList>
    </citation>
    <scope>NUCLEOTIDE SEQUENCE [LARGE SCALE GENOMIC DNA]</scope>
    <source>
        <strain evidence="17">DASCIFA01</strain>
        <tissue evidence="17">Testis</tissue>
    </source>
</reference>
<dbReference type="PANTHER" id="PTHR13117:SF5">
    <property type="entry name" value="PROTEIN RFT1 HOMOLOG"/>
    <property type="match status" value="1"/>
</dbReference>
<evidence type="ECO:0000256" key="8">
    <source>
        <dbReference type="ARBA" id="ARBA00022989"/>
    </source>
</evidence>
<feature type="transmembrane region" description="Helical" evidence="15">
    <location>
        <begin position="999"/>
        <end position="1021"/>
    </location>
</feature>
<dbReference type="Pfam" id="PF00405">
    <property type="entry name" value="Transferrin"/>
    <property type="match status" value="4"/>
</dbReference>
<dbReference type="InterPro" id="IPR001156">
    <property type="entry name" value="Transferrin-like_dom"/>
</dbReference>
<evidence type="ECO:0007829" key="19">
    <source>
        <dbReference type="PeptideAtlas" id="A0A498LDL3"/>
    </source>
</evidence>
<keyword evidence="10" id="KW-0539">Nucleus</keyword>
<dbReference type="InterPro" id="IPR029035">
    <property type="entry name" value="DHS-like_NAD/FAD-binding_dom"/>
</dbReference>
<dbReference type="SUPFAM" id="SSF52467">
    <property type="entry name" value="DHS-like NAD/FAD-binding domain"/>
    <property type="match status" value="1"/>
</dbReference>
<dbReference type="Proteomes" id="UP000290572">
    <property type="component" value="Unassembled WGS sequence"/>
</dbReference>
<evidence type="ECO:0000256" key="12">
    <source>
        <dbReference type="ARBA" id="ARBA00044819"/>
    </source>
</evidence>
<feature type="transmembrane region" description="Helical" evidence="15">
    <location>
        <begin position="1285"/>
        <end position="1312"/>
    </location>
</feature>
<proteinExistence type="evidence at protein level"/>
<feature type="transmembrane region" description="Helical" evidence="15">
    <location>
        <begin position="1210"/>
        <end position="1229"/>
    </location>
</feature>
<name>A0A498LDL3_LABRO</name>
<sequence length="1425" mass="160845">MTLQHRDVEYHQEDLALQHWAHTVQSRAVLHSEHVSCARAWSKWYRSAVQHREERFKQAAADSLYKHTLLRRSLNQWRNLVANIQTSQRHFKQAEDHYGQCCLTRAMADWHQYVDHKRQKREKLAQMEKHYNSRLLKHALEAWKVMKKRSFELHRLRICQRFFICWKTQVFCMWRLWIAERLRKQKRLTEAAQFYRDELLREGVTHILTHTAHMSAFSTNIAQHSYEQSCRQLQEVVRRCAIRWKQRALCKPVKDKTDTHPKKSKKMRWCTVSEPEQKKCAELAKALVAVLSPAAVTAFGRLSCVRAYGTADCISKIRDNKADLVTLDAGEVYSAVKHFGLTAVAKEIYRDGGCILAVAVVRKNSTVDMRSLKGSRSCHSGARWTAGWSLPLGHLLSRNLLPWAEDEPLSQESEKDEFRLLCADGNHAPLSSFRKCNLGRGPGGGVVTRMNIRKIARKFLVAAQMSFGWRGRERQRFQLFESASYGGSDLMFRDVTEKLSVLMEDMDMSQVLGLDYVALLKGLGHEGSSLEDSVVRWCCISHAEQKKCEQWALSIKSDPLVCVKASSMSDCIEKIKVQVNCSFSQRDEVDAVSLDATHAFIAGKCGLVPVVTEYYGEKCENPEGVGGHFESDVYAEVFWKGCLPGGQGNLCKVCLGGTEEAATKRCADNHNERYYGNMGALRCLVGDPSGKSFGDIAFMEHHNLESNIERLNSSGWAEGWLTWDFELLCGDGSRAPLTEWKTCNLGEIPPNIVMTRPVLTARIYDLLMKSQETIIAGPDSGFHLFKSQEYGESDLLFKDATTVVCLDCGQLTPRAELQKRFAALNPGWAAIAGAVAPDGDVFLKDEQVLNFIVPACDACGGVLKPEVTFFGDVVNRTTVNFVHNKLAESDAVLVAGSSLQVMFRVLTFLLNAFTLRFVSKELIGVVNVRLMLLYSTLVFLSREAFRRACLSGEGAGRNWRQVINLLWLTFPVGCVWGVLLVCVWWWLLQAPDPESIPHYVPAVGLFCLSALTELLAEPLWVLAHAHMFVRLKVIAESLAMIAKCLVTVVMVVSAPQWGLYIFSAAQCVYAGFLLLCYVLYFVRFLGSEEAEKKLFPVSRITELLPSRVDHEPLLNWKLTTLTWSFFKQSFLKQILTEGERYVMTFLNVLNFGDQGVYDIINNLGSMVARFLFLPIEESFYVFFAKVLERGRDVRHQKQEEVSMAAEVLECLLKLVLLIGLIITVFGYAYSHLALDIYGGELLSSGAGPALLRCYSCYVLLLAINGVTECFVFAAMSKEEVDRYNLVMLGLSASFLLLSYWLTWMLGGVGFILANCCNMALRIAHSIVYIHRYFLQSEYTPLWGLRPHFAVIIALGQGEEEDIKRPEVKAEDLIGARDKLASGTEVKSKTFEVMQECERAGKAAPSIFSKVRSGSETAFNKPSQRK</sequence>
<evidence type="ECO:0000256" key="5">
    <source>
        <dbReference type="ARBA" id="ARBA00018401"/>
    </source>
</evidence>
<dbReference type="GO" id="GO:0070403">
    <property type="term" value="F:NAD+ binding"/>
    <property type="evidence" value="ECO:0007669"/>
    <property type="project" value="InterPro"/>
</dbReference>
<feature type="transmembrane region" description="Helical" evidence="15">
    <location>
        <begin position="1249"/>
        <end position="1273"/>
    </location>
</feature>
<dbReference type="GO" id="GO:0002062">
    <property type="term" value="P:chondrocyte differentiation"/>
    <property type="evidence" value="ECO:0007669"/>
    <property type="project" value="InterPro"/>
</dbReference>
<protein>
    <recommendedName>
        <fullName evidence="11">Man(5)GlcNAc(2)-PP-dolichol translocation protein RFT1</fullName>
    </recommendedName>
    <alternativeName>
        <fullName evidence="5">Musculoskeletal embryonic nuclear protein 1</fullName>
    </alternativeName>
    <alternativeName>
        <fullName evidence="12">Protein RFT1 homolog</fullName>
    </alternativeName>
</protein>
<dbReference type="GO" id="GO:0042246">
    <property type="term" value="P:tissue regeneration"/>
    <property type="evidence" value="ECO:0007669"/>
    <property type="project" value="InterPro"/>
</dbReference>
<organism evidence="17 18">
    <name type="scientific">Labeo rohita</name>
    <name type="common">Indian major carp</name>
    <name type="synonym">Cyprinus rohita</name>
    <dbReference type="NCBI Taxonomy" id="84645"/>
    <lineage>
        <taxon>Eukaryota</taxon>
        <taxon>Metazoa</taxon>
        <taxon>Chordata</taxon>
        <taxon>Craniata</taxon>
        <taxon>Vertebrata</taxon>
        <taxon>Euteleostomi</taxon>
        <taxon>Actinopterygii</taxon>
        <taxon>Neopterygii</taxon>
        <taxon>Teleostei</taxon>
        <taxon>Ostariophysi</taxon>
        <taxon>Cypriniformes</taxon>
        <taxon>Cyprinidae</taxon>
        <taxon>Labeoninae</taxon>
        <taxon>Labeonini</taxon>
        <taxon>Labeo</taxon>
    </lineage>
</organism>
<evidence type="ECO:0000256" key="14">
    <source>
        <dbReference type="ARBA" id="ARBA00045912"/>
    </source>
</evidence>
<evidence type="ECO:0000256" key="11">
    <source>
        <dbReference type="ARBA" id="ARBA00044793"/>
    </source>
</evidence>
<keyword evidence="19" id="KW-1267">Proteomics identification</keyword>
<comment type="similarity">
    <text evidence="13">Belongs to the MUSTN1 family.</text>
</comment>
<keyword evidence="8 15" id="KW-1133">Transmembrane helix</keyword>
<dbReference type="GO" id="GO:0035988">
    <property type="term" value="P:chondrocyte proliferation"/>
    <property type="evidence" value="ECO:0007669"/>
    <property type="project" value="InterPro"/>
</dbReference>
<feature type="domain" description="Transferrin-like" evidence="16">
    <location>
        <begin position="267"/>
        <end position="819"/>
    </location>
</feature>
<dbReference type="GO" id="GO:0006488">
    <property type="term" value="P:dolichol-linked oligosaccharide biosynthetic process"/>
    <property type="evidence" value="ECO:0007669"/>
    <property type="project" value="InterPro"/>
</dbReference>
<evidence type="ECO:0000256" key="3">
    <source>
        <dbReference type="ARBA" id="ARBA00004922"/>
    </source>
</evidence>
<comment type="subcellular location">
    <subcellularLocation>
        <location evidence="2">Endoplasmic reticulum membrane</location>
        <topology evidence="2">Multi-pass membrane protein</topology>
    </subcellularLocation>
    <subcellularLocation>
        <location evidence="1">Nucleus</location>
    </subcellularLocation>
</comment>
<dbReference type="Pfam" id="PF15682">
    <property type="entry name" value="Mustang"/>
    <property type="match status" value="1"/>
</dbReference>
<dbReference type="GO" id="GO:0005789">
    <property type="term" value="C:endoplasmic reticulum membrane"/>
    <property type="evidence" value="ECO:0007669"/>
    <property type="project" value="UniProtKB-SubCell"/>
</dbReference>
<evidence type="ECO:0000313" key="18">
    <source>
        <dbReference type="Proteomes" id="UP000290572"/>
    </source>
</evidence>
<evidence type="ECO:0000256" key="13">
    <source>
        <dbReference type="ARBA" id="ARBA00044950"/>
    </source>
</evidence>
<dbReference type="SMART" id="SM00094">
    <property type="entry name" value="TR_FER"/>
    <property type="match status" value="2"/>
</dbReference>
<keyword evidence="18" id="KW-1185">Reference proteome</keyword>
<dbReference type="EMBL" id="QBIY01013469">
    <property type="protein sequence ID" value="RXN03847.1"/>
    <property type="molecule type" value="Genomic_DNA"/>
</dbReference>
<evidence type="ECO:0000256" key="1">
    <source>
        <dbReference type="ARBA" id="ARBA00004123"/>
    </source>
</evidence>
<evidence type="ECO:0000256" key="7">
    <source>
        <dbReference type="ARBA" id="ARBA00022824"/>
    </source>
</evidence>
<dbReference type="Gene3D" id="3.40.190.10">
    <property type="entry name" value="Periplasmic binding protein-like II"/>
    <property type="match status" value="4"/>
</dbReference>
<comment type="function">
    <text evidence="14">Intramembrane glycolipid transporter that operates in the biosynthetic pathway of dolichol-linked oligosaccharides, the glycan precursors employed in protein asparagine (N)-glycosylation. The sequential addition of sugars to dolichol pyrophosphate produces dolichol-linked oligosaccharides containing fourteen sugars, including two GlcNAcs, nine mannoses and three glucoses. Once assembled, the oligosaccharide is transferred from the lipid to nascent proteins by oligosaccharyltransferases. The assembly of dolichol-linked oligosaccharides begins on the cytosolic side of the endoplasmic reticulum membrane and finishes in its lumen. RFT1 could mediate the translocation of the cytosolically oriented intermediate DolPP-GlcNAc2Man5, produced by ALG11, into the ER lumen where dolichol-linked oligosaccharides assembly continues. However, the intramembrane lipid transporter activity could not be confirmed in vitro.</text>
</comment>
<dbReference type="InterPro" id="IPR007594">
    <property type="entry name" value="RFT1"/>
</dbReference>
<keyword evidence="9 15" id="KW-0472">Membrane</keyword>
<dbReference type="PANTHER" id="PTHR13117">
    <property type="entry name" value="ENDOPLASMIC RETICULUM MULTISPAN TRANSMEMBRANE PROTEIN-RELATED"/>
    <property type="match status" value="1"/>
</dbReference>
<gene>
    <name evidence="17" type="ORF">ROHU_035763</name>
</gene>
<evidence type="ECO:0000256" key="10">
    <source>
        <dbReference type="ARBA" id="ARBA00023242"/>
    </source>
</evidence>
<dbReference type="Gene3D" id="3.40.50.1220">
    <property type="entry name" value="TPP-binding domain"/>
    <property type="match status" value="1"/>
</dbReference>
<keyword evidence="7" id="KW-0256">Endoplasmic reticulum</keyword>
<comment type="similarity">
    <text evidence="4">Belongs to the RFT1 family.</text>
</comment>
<evidence type="ECO:0000256" key="2">
    <source>
        <dbReference type="ARBA" id="ARBA00004477"/>
    </source>
</evidence>
<keyword evidence="6 15" id="KW-0812">Transmembrane</keyword>
<comment type="pathway">
    <text evidence="3">Protein modification; protein glycosylation.</text>
</comment>
<evidence type="ECO:0000256" key="6">
    <source>
        <dbReference type="ARBA" id="ARBA00022692"/>
    </source>
</evidence>
<feature type="transmembrane region" description="Helical" evidence="15">
    <location>
        <begin position="1033"/>
        <end position="1053"/>
    </location>
</feature>
<dbReference type="STRING" id="84645.A0A498LDL3"/>
<accession>A0A498LDL3</accession>
<dbReference type="InterPro" id="IPR031394">
    <property type="entry name" value="MUSTN1"/>
</dbReference>
<dbReference type="GO" id="GO:0034203">
    <property type="term" value="P:glycolipid translocation"/>
    <property type="evidence" value="ECO:0007669"/>
    <property type="project" value="TreeGrafter"/>
</dbReference>
<evidence type="ECO:0000256" key="4">
    <source>
        <dbReference type="ARBA" id="ARBA00010288"/>
    </source>
</evidence>
<dbReference type="CDD" id="cd13529">
    <property type="entry name" value="PBP2_transferrin"/>
    <property type="match status" value="1"/>
</dbReference>
<dbReference type="Pfam" id="PF04506">
    <property type="entry name" value="Rft-1"/>
    <property type="match status" value="1"/>
</dbReference>
<evidence type="ECO:0000256" key="15">
    <source>
        <dbReference type="SAM" id="Phobius"/>
    </source>
</evidence>
<comment type="caution">
    <text evidence="17">The sequence shown here is derived from an EMBL/GenBank/DDBJ whole genome shotgun (WGS) entry which is preliminary data.</text>
</comment>
<feature type="transmembrane region" description="Helical" evidence="15">
    <location>
        <begin position="922"/>
        <end position="941"/>
    </location>
</feature>
<feature type="transmembrane region" description="Helical" evidence="15">
    <location>
        <begin position="1059"/>
        <end position="1082"/>
    </location>
</feature>
<evidence type="ECO:0000256" key="9">
    <source>
        <dbReference type="ARBA" id="ARBA00023136"/>
    </source>
</evidence>